<evidence type="ECO:0000313" key="2">
    <source>
        <dbReference type="Proteomes" id="UP000829384"/>
    </source>
</evidence>
<reference evidence="1 2" key="1">
    <citation type="submission" date="2020-08" db="EMBL/GenBank/DDBJ databases">
        <title>Whole genome sequence of Shewanella sp strain PS-2.</title>
        <authorList>
            <person name="Das S.K."/>
        </authorList>
    </citation>
    <scope>NUCLEOTIDE SEQUENCE [LARGE SCALE GENOMIC DNA]</scope>
    <source>
        <strain evidence="1 2">PS-2</strain>
    </source>
</reference>
<comment type="caution">
    <text evidence="1">The sequence shown here is derived from an EMBL/GenBank/DDBJ whole genome shotgun (WGS) entry which is preliminary data.</text>
</comment>
<dbReference type="RefSeq" id="WP_240130676.1">
    <property type="nucleotide sequence ID" value="NZ_JACSDI010000004.1"/>
</dbReference>
<organism evidence="1 2">
    <name type="scientific">Shewanella cutis</name>
    <dbReference type="NCBI Taxonomy" id="2766780"/>
    <lineage>
        <taxon>Bacteria</taxon>
        <taxon>Pseudomonadati</taxon>
        <taxon>Pseudomonadota</taxon>
        <taxon>Gammaproteobacteria</taxon>
        <taxon>Alteromonadales</taxon>
        <taxon>Shewanellaceae</taxon>
        <taxon>Shewanella</taxon>
    </lineage>
</organism>
<dbReference type="Proteomes" id="UP000829384">
    <property type="component" value="Unassembled WGS sequence"/>
</dbReference>
<gene>
    <name evidence="1" type="ORF">H9J30_08795</name>
</gene>
<protein>
    <recommendedName>
        <fullName evidence="3">Lysozyme inhibitor LprI N-terminal domain-containing protein</fullName>
    </recommendedName>
</protein>
<name>A0ABS9QUH1_9GAMM</name>
<sequence length="83" mass="9493">MSLSNLITNAQRQQLDAAYAKTAECLARYKRCKGILDTNAKFADGKTRTREWLEGITDTAERERCRTVLNNIITAKRQYAKKP</sequence>
<evidence type="ECO:0008006" key="3">
    <source>
        <dbReference type="Google" id="ProtNLM"/>
    </source>
</evidence>
<keyword evidence="2" id="KW-1185">Reference proteome</keyword>
<dbReference type="EMBL" id="JACSDI010000004">
    <property type="protein sequence ID" value="MCG9964008.1"/>
    <property type="molecule type" value="Genomic_DNA"/>
</dbReference>
<evidence type="ECO:0000313" key="1">
    <source>
        <dbReference type="EMBL" id="MCG9964008.1"/>
    </source>
</evidence>
<proteinExistence type="predicted"/>
<accession>A0ABS9QUH1</accession>